<dbReference type="EMBL" id="FWWY01000001">
    <property type="protein sequence ID" value="SMC01932.1"/>
    <property type="molecule type" value="Genomic_DNA"/>
</dbReference>
<keyword evidence="3" id="KW-1185">Reference proteome</keyword>
<protein>
    <submittedName>
        <fullName evidence="2">Uncharacterized protein</fullName>
    </submittedName>
</protein>
<sequence length="135" mass="13904">MWFASGNTTGTGSGFTVPNVPVTNPAQTAFGQVIIQGFGWFLGLMGLIIIVAGVWRFVQILIAHYRGGDSGYTNGILGSGISKMPKVVAAGVDILAGLVLAGIFLNGDWVSIVNGLLHIGANAGNTIGQHLQNAP</sequence>
<reference evidence="3" key="1">
    <citation type="submission" date="2017-04" db="EMBL/GenBank/DDBJ databases">
        <authorList>
            <person name="Varghese N."/>
            <person name="Submissions S."/>
        </authorList>
    </citation>
    <scope>NUCLEOTIDE SEQUENCE [LARGE SCALE GENOMIC DNA]</scope>
    <source>
        <strain evidence="3">DSM 9293</strain>
    </source>
</reference>
<keyword evidence="1" id="KW-1133">Transmembrane helix</keyword>
<keyword evidence="1" id="KW-0472">Membrane</keyword>
<evidence type="ECO:0000313" key="2">
    <source>
        <dbReference type="EMBL" id="SMC01932.1"/>
    </source>
</evidence>
<dbReference type="OrthoDB" id="9908857at2"/>
<proteinExistence type="predicted"/>
<evidence type="ECO:0000256" key="1">
    <source>
        <dbReference type="SAM" id="Phobius"/>
    </source>
</evidence>
<keyword evidence="1" id="KW-0812">Transmembrane</keyword>
<organism evidence="2 3">
    <name type="scientific">Sulfobacillus thermosulfidooxidans (strain DSM 9293 / VKM B-1269 / AT-1)</name>
    <dbReference type="NCBI Taxonomy" id="929705"/>
    <lineage>
        <taxon>Bacteria</taxon>
        <taxon>Bacillati</taxon>
        <taxon>Bacillota</taxon>
        <taxon>Clostridia</taxon>
        <taxon>Eubacteriales</taxon>
        <taxon>Clostridiales Family XVII. Incertae Sedis</taxon>
        <taxon>Sulfobacillus</taxon>
    </lineage>
</organism>
<name>A0A1W1W6V1_SULTA</name>
<gene>
    <name evidence="2" type="ORF">SAMN00768000_0163</name>
</gene>
<accession>A0A1W1W6V1</accession>
<feature type="transmembrane region" description="Helical" evidence="1">
    <location>
        <begin position="38"/>
        <end position="58"/>
    </location>
</feature>
<evidence type="ECO:0000313" key="3">
    <source>
        <dbReference type="Proteomes" id="UP000192660"/>
    </source>
</evidence>
<dbReference type="RefSeq" id="WP_084660685.1">
    <property type="nucleotide sequence ID" value="NZ_FWWY01000001.1"/>
</dbReference>
<dbReference type="Proteomes" id="UP000192660">
    <property type="component" value="Unassembled WGS sequence"/>
</dbReference>
<dbReference type="AlphaFoldDB" id="A0A1W1W6V1"/>